<feature type="domain" description="Peptidase M11 gametolysin" evidence="2">
    <location>
        <begin position="166"/>
        <end position="493"/>
    </location>
</feature>
<dbReference type="OrthoDB" id="529266at2759"/>
<keyword evidence="1" id="KW-0732">Signal</keyword>
<feature type="chain" id="PRO_5007561992" description="Peptidase M11 gametolysin domain-containing protein" evidence="1">
    <location>
        <begin position="20"/>
        <end position="583"/>
    </location>
</feature>
<evidence type="ECO:0000256" key="1">
    <source>
        <dbReference type="SAM" id="SignalP"/>
    </source>
</evidence>
<dbReference type="AlphaFoldDB" id="A0A150GBV1"/>
<dbReference type="Pfam" id="PF05548">
    <property type="entry name" value="Peptidase_M11"/>
    <property type="match status" value="1"/>
</dbReference>
<dbReference type="EMBL" id="LSYV01000041">
    <property type="protein sequence ID" value="KXZ46840.1"/>
    <property type="molecule type" value="Genomic_DNA"/>
</dbReference>
<name>A0A150GBV1_GONPE</name>
<dbReference type="Proteomes" id="UP000075714">
    <property type="component" value="Unassembled WGS sequence"/>
</dbReference>
<evidence type="ECO:0000259" key="2">
    <source>
        <dbReference type="Pfam" id="PF05548"/>
    </source>
</evidence>
<keyword evidence="4" id="KW-1185">Reference proteome</keyword>
<feature type="signal peptide" evidence="1">
    <location>
        <begin position="1"/>
        <end position="19"/>
    </location>
</feature>
<evidence type="ECO:0000313" key="3">
    <source>
        <dbReference type="EMBL" id="KXZ46840.1"/>
    </source>
</evidence>
<dbReference type="InterPro" id="IPR008752">
    <property type="entry name" value="Peptidase_M11"/>
</dbReference>
<evidence type="ECO:0000313" key="4">
    <source>
        <dbReference type="Proteomes" id="UP000075714"/>
    </source>
</evidence>
<dbReference type="STRING" id="33097.A0A150GBV1"/>
<dbReference type="SUPFAM" id="SSF55486">
    <property type="entry name" value="Metalloproteases ('zincins'), catalytic domain"/>
    <property type="match status" value="1"/>
</dbReference>
<proteinExistence type="predicted"/>
<protein>
    <recommendedName>
        <fullName evidence="2">Peptidase M11 gametolysin domain-containing protein</fullName>
    </recommendedName>
</protein>
<organism evidence="3 4">
    <name type="scientific">Gonium pectorale</name>
    <name type="common">Green alga</name>
    <dbReference type="NCBI Taxonomy" id="33097"/>
    <lineage>
        <taxon>Eukaryota</taxon>
        <taxon>Viridiplantae</taxon>
        <taxon>Chlorophyta</taxon>
        <taxon>core chlorophytes</taxon>
        <taxon>Chlorophyceae</taxon>
        <taxon>CS clade</taxon>
        <taxon>Chlamydomonadales</taxon>
        <taxon>Volvocaceae</taxon>
        <taxon>Gonium</taxon>
    </lineage>
</organism>
<sequence length="583" mass="64178">MTLLRVFLLLGIQLHLASGQVSVFISHREPSRRPTGPSAVPFNLTYRLNARTTDGAVVNLPVTFGQGGGDLKTGDLIKTNVAIVVPRAVADELQLPIVGAATPSGRRRLRALLQDPSRSRSLQAQFVDLSNLVAGLAGRYAEVPQAFGQEDLFIVNGQPQDVTSMTFIFQSKACGVVNPITVEAVNRHWYGTADDQPVPATVERYYKTCSYDQLRFPRARNLVLGPIEIPCRGTIGKYKYDLINGNGMNKTKPDLEGELWALRDLALDYVRRTNSSLYDQRGDFGRKILIWPFTTPLAEFSGMANVGCQPKDYDGCVTWLNPSMGDTSPDVMTTFQELGHNVGLAHSTAWQCSDTECWRDEYGDEADPMGGCANEDNQVYVTCVQAPQAYKAGWANPIPGGEFRLESLNSGTHYNYTLPATSLNKTNLLRVITLQDGMPDKATTGQERAIYIAYRVRQRGPGNNFDSGLADWLDRRVWVHEYNDTANQVAADSKRPPFLLTTLSPDSPDELLARRGWGGNSYKYPNPPGAPRGGLKITLAARGPNRAIVTLCRYTTDVESEAESGDGCSNGRDDDCENAFPYF</sequence>
<accession>A0A150GBV1</accession>
<reference evidence="4" key="1">
    <citation type="journal article" date="2016" name="Nat. Commun.">
        <title>The Gonium pectorale genome demonstrates co-option of cell cycle regulation during the evolution of multicellularity.</title>
        <authorList>
            <person name="Hanschen E.R."/>
            <person name="Marriage T.N."/>
            <person name="Ferris P.J."/>
            <person name="Hamaji T."/>
            <person name="Toyoda A."/>
            <person name="Fujiyama A."/>
            <person name="Neme R."/>
            <person name="Noguchi H."/>
            <person name="Minakuchi Y."/>
            <person name="Suzuki M."/>
            <person name="Kawai-Toyooka H."/>
            <person name="Smith D.R."/>
            <person name="Sparks H."/>
            <person name="Anderson J."/>
            <person name="Bakaric R."/>
            <person name="Luria V."/>
            <person name="Karger A."/>
            <person name="Kirschner M.W."/>
            <person name="Durand P.M."/>
            <person name="Michod R.E."/>
            <person name="Nozaki H."/>
            <person name="Olson B.J."/>
        </authorList>
    </citation>
    <scope>NUCLEOTIDE SEQUENCE [LARGE SCALE GENOMIC DNA]</scope>
    <source>
        <strain evidence="4">NIES-2863</strain>
    </source>
</reference>
<comment type="caution">
    <text evidence="3">The sequence shown here is derived from an EMBL/GenBank/DDBJ whole genome shotgun (WGS) entry which is preliminary data.</text>
</comment>
<gene>
    <name evidence="3" type="ORF">GPECTOR_40g574</name>
</gene>